<name>A0ABN8I6W6_9NEOP</name>
<evidence type="ECO:0000313" key="1">
    <source>
        <dbReference type="EMBL" id="CAH2049826.1"/>
    </source>
</evidence>
<proteinExistence type="predicted"/>
<evidence type="ECO:0000313" key="2">
    <source>
        <dbReference type="Proteomes" id="UP000837857"/>
    </source>
</evidence>
<organism evidence="1 2">
    <name type="scientific">Iphiclides podalirius</name>
    <name type="common">scarce swallowtail</name>
    <dbReference type="NCBI Taxonomy" id="110791"/>
    <lineage>
        <taxon>Eukaryota</taxon>
        <taxon>Metazoa</taxon>
        <taxon>Ecdysozoa</taxon>
        <taxon>Arthropoda</taxon>
        <taxon>Hexapoda</taxon>
        <taxon>Insecta</taxon>
        <taxon>Pterygota</taxon>
        <taxon>Neoptera</taxon>
        <taxon>Endopterygota</taxon>
        <taxon>Lepidoptera</taxon>
        <taxon>Glossata</taxon>
        <taxon>Ditrysia</taxon>
        <taxon>Papilionoidea</taxon>
        <taxon>Papilionidae</taxon>
        <taxon>Papilioninae</taxon>
        <taxon>Iphiclides</taxon>
    </lineage>
</organism>
<gene>
    <name evidence="1" type="ORF">IPOD504_LOCUS7032</name>
</gene>
<accession>A0ABN8I6W6</accession>
<dbReference type="Proteomes" id="UP000837857">
    <property type="component" value="Chromosome 2"/>
</dbReference>
<sequence length="93" mass="10331">MHKEATYRLVLPPCSARECAGRGALAPFAPPPPHSLQREGRESLRAKGYSLEKELSILDVTVVEIVPISCYVEKRASIVPFSKMALSEFKDIF</sequence>
<dbReference type="EMBL" id="OW152814">
    <property type="protein sequence ID" value="CAH2049826.1"/>
    <property type="molecule type" value="Genomic_DNA"/>
</dbReference>
<keyword evidence="2" id="KW-1185">Reference proteome</keyword>
<protein>
    <submittedName>
        <fullName evidence="1">Uncharacterized protein</fullName>
    </submittedName>
</protein>
<reference evidence="1" key="1">
    <citation type="submission" date="2022-03" db="EMBL/GenBank/DDBJ databases">
        <authorList>
            <person name="Martin H S."/>
        </authorList>
    </citation>
    <scope>NUCLEOTIDE SEQUENCE</scope>
</reference>
<feature type="non-terminal residue" evidence="1">
    <location>
        <position position="93"/>
    </location>
</feature>